<keyword evidence="1" id="KW-0732">Signal</keyword>
<keyword evidence="3" id="KW-1185">Reference proteome</keyword>
<feature type="signal peptide" evidence="1">
    <location>
        <begin position="1"/>
        <end position="18"/>
    </location>
</feature>
<comment type="caution">
    <text evidence="2">The sequence shown here is derived from an EMBL/GenBank/DDBJ whole genome shotgun (WGS) entry which is preliminary data.</text>
</comment>
<feature type="chain" id="PRO_5012553393" evidence="1">
    <location>
        <begin position="19"/>
        <end position="294"/>
    </location>
</feature>
<evidence type="ECO:0000256" key="1">
    <source>
        <dbReference type="SAM" id="SignalP"/>
    </source>
</evidence>
<reference evidence="2 3" key="2">
    <citation type="submission" date="2016-08" db="EMBL/GenBank/DDBJ databases">
        <title>Pervasive Adenine N6-methylation of Active Genes in Fungi.</title>
        <authorList>
            <consortium name="DOE Joint Genome Institute"/>
            <person name="Mondo S.J."/>
            <person name="Dannebaum R.O."/>
            <person name="Kuo R.C."/>
            <person name="Labutti K."/>
            <person name="Haridas S."/>
            <person name="Kuo A."/>
            <person name="Salamov A."/>
            <person name="Ahrendt S.R."/>
            <person name="Lipzen A."/>
            <person name="Sullivan W."/>
            <person name="Andreopoulos W.B."/>
            <person name="Clum A."/>
            <person name="Lindquist E."/>
            <person name="Daum C."/>
            <person name="Ramamoorthy G.K."/>
            <person name="Gryganskyi A."/>
            <person name="Culley D."/>
            <person name="Magnuson J.K."/>
            <person name="James T.Y."/>
            <person name="O'Malley M.A."/>
            <person name="Stajich J.E."/>
            <person name="Spatafora J.W."/>
            <person name="Visel A."/>
            <person name="Grigoriev I.V."/>
        </authorList>
    </citation>
    <scope>NUCLEOTIDE SEQUENCE [LARGE SCALE GENOMIC DNA]</scope>
    <source>
        <strain evidence="3">finn</strain>
    </source>
</reference>
<accession>A0A1Y1UWG9</accession>
<dbReference type="AlphaFoldDB" id="A0A1Y1UWG9"/>
<dbReference type="EMBL" id="MCFH01000065">
    <property type="protein sequence ID" value="ORX42411.1"/>
    <property type="molecule type" value="Genomic_DNA"/>
</dbReference>
<evidence type="ECO:0000313" key="3">
    <source>
        <dbReference type="Proteomes" id="UP000193719"/>
    </source>
</evidence>
<gene>
    <name evidence="2" type="ORF">BCR36DRAFT_587230</name>
</gene>
<protein>
    <submittedName>
        <fullName evidence="2">Uncharacterized protein</fullName>
    </submittedName>
</protein>
<name>A0A1Y1UWG9_9FUNG</name>
<reference evidence="2 3" key="1">
    <citation type="submission" date="2016-08" db="EMBL/GenBank/DDBJ databases">
        <title>Genomes of anaerobic fungi encode conserved fungal cellulosomes for biomass hydrolysis.</title>
        <authorList>
            <consortium name="DOE Joint Genome Institute"/>
            <person name="Haitjema C.H."/>
            <person name="Gilmore S.P."/>
            <person name="Henske J.K."/>
            <person name="Solomon K.V."/>
            <person name="De Groot R."/>
            <person name="Kuo A."/>
            <person name="Mondo S.J."/>
            <person name="Salamov A.A."/>
            <person name="Labutti K."/>
            <person name="Zhao Z."/>
            <person name="Chiniquy J."/>
            <person name="Barry K."/>
            <person name="Brewer H.M."/>
            <person name="Purvine S.O."/>
            <person name="Wright A.T."/>
            <person name="Boxma B."/>
            <person name="Van Alen T."/>
            <person name="Hackstein J.H."/>
            <person name="Baker S.E."/>
            <person name="Grigoriev I.V."/>
            <person name="O'Malley M.A."/>
        </authorList>
    </citation>
    <scope>NUCLEOTIDE SEQUENCE [LARGE SCALE GENOMIC DNA]</scope>
    <source>
        <strain evidence="3">finn</strain>
    </source>
</reference>
<organism evidence="2 3">
    <name type="scientific">Piromyces finnis</name>
    <dbReference type="NCBI Taxonomy" id="1754191"/>
    <lineage>
        <taxon>Eukaryota</taxon>
        <taxon>Fungi</taxon>
        <taxon>Fungi incertae sedis</taxon>
        <taxon>Chytridiomycota</taxon>
        <taxon>Chytridiomycota incertae sedis</taxon>
        <taxon>Neocallimastigomycetes</taxon>
        <taxon>Neocallimastigales</taxon>
        <taxon>Neocallimastigaceae</taxon>
        <taxon>Piromyces</taxon>
    </lineage>
</organism>
<dbReference type="Proteomes" id="UP000193719">
    <property type="component" value="Unassembled WGS sequence"/>
</dbReference>
<proteinExistence type="predicted"/>
<dbReference type="OrthoDB" id="10467720at2759"/>
<sequence>MKFIKKLLTILTTTSVFTYSIPVKRQEIELNINTNQKNIPDVQNFDLSQLSNIDLSYLGINTNEKCENSLINYKECLIGTIEIDQNNKDVICRTFNAEKCQHLFNNGMESLDGCKDLDDLLLKIKKFIVETNYVSLKMQCAKDESNQYCPLSSLSTQLINETSQQTSSNEEEVIKKYNDAVNATCKSKTCIDTTLEFENDFNKLKIEFEDFKNQVAGIIKLLGVTRDVPILDPRVKFTFTVEGVNQENILSKTSEYLKSGKCFFNEDNKSNATSFKLSDSILLVTIATVIFILV</sequence>
<evidence type="ECO:0000313" key="2">
    <source>
        <dbReference type="EMBL" id="ORX42411.1"/>
    </source>
</evidence>